<dbReference type="Proteomes" id="UP000021210">
    <property type="component" value="Unassembled WGS sequence"/>
</dbReference>
<feature type="region of interest" description="Disordered" evidence="2">
    <location>
        <begin position="1"/>
        <end position="54"/>
    </location>
</feature>
<name>A0A829QD81_9MYCO</name>
<evidence type="ECO:0000313" key="3">
    <source>
        <dbReference type="EMBL" id="EUA60908.1"/>
    </source>
</evidence>
<evidence type="ECO:0000313" key="4">
    <source>
        <dbReference type="Proteomes" id="UP000021210"/>
    </source>
</evidence>
<dbReference type="Gene3D" id="2.60.40.1240">
    <property type="match status" value="1"/>
</dbReference>
<keyword evidence="1" id="KW-0732">Signal</keyword>
<evidence type="ECO:0000256" key="2">
    <source>
        <dbReference type="SAM" id="MobiDB-lite"/>
    </source>
</evidence>
<evidence type="ECO:0000256" key="1">
    <source>
        <dbReference type="ARBA" id="ARBA00022729"/>
    </source>
</evidence>
<evidence type="ECO:0008006" key="5">
    <source>
        <dbReference type="Google" id="ProtNLM"/>
    </source>
</evidence>
<sequence length="261" mass="27896">MDGEPDPTLSGPGPGGETPDDPNAVWRRPGAEGPFAPAAPATPTAEGQQPPASQGVVGRLTTWVRSWWHDLEFVQMWHVVAVAAILATAGFGGLDTVDKTPKTFDVGQPFDNNQFVIVVKKARVVPEVVGDGRVLAKAKPGRVYLGVIAEVTNKGSMPGSVSAMFSLPEVPDVWDPEMMSKGKPTSFRLHDQTPLYVLQPGLTEDAVVIWNIPATAVKPGANVEVKVPFRKYAAAGYVIYGASWRDTDDYATVLVPVEAPQ</sequence>
<gene>
    <name evidence="3" type="ORF">I542_1045</name>
</gene>
<dbReference type="EMBL" id="JAOH01000002">
    <property type="protein sequence ID" value="EUA60908.1"/>
    <property type="molecule type" value="Genomic_DNA"/>
</dbReference>
<protein>
    <recommendedName>
        <fullName evidence="5">DUF4352 domain-containing protein</fullName>
    </recommendedName>
</protein>
<reference evidence="3 4" key="1">
    <citation type="submission" date="2013-12" db="EMBL/GenBank/DDBJ databases">
        <authorList>
            <person name="Zelazny A."/>
            <person name="Olivier K."/>
            <person name="Holland S."/>
            <person name="Lenaerts A."/>
            <person name="Ordway D."/>
            <person name="DeGroote M.A."/>
            <person name="Parker T."/>
            <person name="Sizemore C."/>
            <person name="Tallon L.J."/>
            <person name="Sadzewicz L.K."/>
            <person name="Sengamalay N."/>
            <person name="Fraser C.M."/>
            <person name="Hine E."/>
            <person name="Shefchek K.A."/>
            <person name="Das S.P."/>
            <person name="Tettelin H."/>
        </authorList>
    </citation>
    <scope>NUCLEOTIDE SEQUENCE [LARGE SCALE GENOMIC DNA]</scope>
    <source>
        <strain evidence="3 4">1948</strain>
    </source>
</reference>
<organism evidence="3 4">
    <name type="scientific">Mycobacteroides abscessus 1948</name>
    <dbReference type="NCBI Taxonomy" id="1299323"/>
    <lineage>
        <taxon>Bacteria</taxon>
        <taxon>Bacillati</taxon>
        <taxon>Actinomycetota</taxon>
        <taxon>Actinomycetes</taxon>
        <taxon>Mycobacteriales</taxon>
        <taxon>Mycobacteriaceae</taxon>
        <taxon>Mycobacteroides</taxon>
        <taxon>Mycobacteroides abscessus</taxon>
    </lineage>
</organism>
<dbReference type="AlphaFoldDB" id="A0A829QD81"/>
<feature type="compositionally biased region" description="Low complexity" evidence="2">
    <location>
        <begin position="31"/>
        <end position="52"/>
    </location>
</feature>
<accession>A0A829QD81</accession>
<proteinExistence type="predicted"/>
<dbReference type="InterPro" id="IPR029050">
    <property type="entry name" value="Immunoprotect_excell_Ig-like"/>
</dbReference>
<comment type="caution">
    <text evidence="3">The sequence shown here is derived from an EMBL/GenBank/DDBJ whole genome shotgun (WGS) entry which is preliminary data.</text>
</comment>